<dbReference type="Pfam" id="PF01381">
    <property type="entry name" value="HTH_3"/>
    <property type="match status" value="1"/>
</dbReference>
<dbReference type="InterPro" id="IPR001387">
    <property type="entry name" value="Cro/C1-type_HTH"/>
</dbReference>
<protein>
    <submittedName>
        <fullName evidence="2">Transcriptional regulator</fullName>
    </submittedName>
</protein>
<sequence length="87" mass="9317">MTYLVTTTHQLAMALKIARKTLGLTQAQAGALVGLLPKTISALENRPESCSVDSLFRLLSALNLELSLSPKASSEPESTSMQAQEGW</sequence>
<gene>
    <name evidence="2" type="ORF">SPIROBIBN47_290043</name>
</gene>
<dbReference type="EMBL" id="FWDM01000022">
    <property type="protein sequence ID" value="SLM13384.1"/>
    <property type="molecule type" value="Genomic_DNA"/>
</dbReference>
<dbReference type="CDD" id="cd00093">
    <property type="entry name" value="HTH_XRE"/>
    <property type="match status" value="1"/>
</dbReference>
<feature type="domain" description="HTH cro/C1-type" evidence="1">
    <location>
        <begin position="15"/>
        <end position="69"/>
    </location>
</feature>
<dbReference type="SUPFAM" id="SSF47413">
    <property type="entry name" value="lambda repressor-like DNA-binding domains"/>
    <property type="match status" value="1"/>
</dbReference>
<evidence type="ECO:0000259" key="1">
    <source>
        <dbReference type="PROSITE" id="PS50943"/>
    </source>
</evidence>
<dbReference type="AlphaFoldDB" id="A0A3P3XJ56"/>
<dbReference type="Gene3D" id="1.10.260.40">
    <property type="entry name" value="lambda repressor-like DNA-binding domains"/>
    <property type="match status" value="1"/>
</dbReference>
<dbReference type="InterPro" id="IPR010982">
    <property type="entry name" value="Lambda_DNA-bd_dom_sf"/>
</dbReference>
<organism evidence="2">
    <name type="scientific">uncultured spirochete</name>
    <dbReference type="NCBI Taxonomy" id="156406"/>
    <lineage>
        <taxon>Bacteria</taxon>
        <taxon>Pseudomonadati</taxon>
        <taxon>Spirochaetota</taxon>
        <taxon>Spirochaetia</taxon>
        <taxon>Spirochaetales</taxon>
        <taxon>environmental samples</taxon>
    </lineage>
</organism>
<dbReference type="GO" id="GO:0003677">
    <property type="term" value="F:DNA binding"/>
    <property type="evidence" value="ECO:0007669"/>
    <property type="project" value="InterPro"/>
</dbReference>
<name>A0A3P3XJ56_9SPIR</name>
<proteinExistence type="predicted"/>
<dbReference type="SMART" id="SM00530">
    <property type="entry name" value="HTH_XRE"/>
    <property type="match status" value="1"/>
</dbReference>
<accession>A0A3P3XJ56</accession>
<reference evidence="2" key="1">
    <citation type="submission" date="2017-02" db="EMBL/GenBank/DDBJ databases">
        <authorList>
            <person name="Regsiter A."/>
            <person name="William W."/>
        </authorList>
    </citation>
    <scope>NUCLEOTIDE SEQUENCE</scope>
    <source>
        <strain evidence="2">Bib</strain>
    </source>
</reference>
<dbReference type="PROSITE" id="PS50943">
    <property type="entry name" value="HTH_CROC1"/>
    <property type="match status" value="1"/>
</dbReference>
<evidence type="ECO:0000313" key="2">
    <source>
        <dbReference type="EMBL" id="SLM13384.1"/>
    </source>
</evidence>